<dbReference type="SUPFAM" id="SSF143724">
    <property type="entry name" value="PHP14-like"/>
    <property type="match status" value="1"/>
</dbReference>
<dbReference type="PANTHER" id="PTHR30218">
    <property type="entry name" value="POLYPHOSPHATE KINASE"/>
    <property type="match status" value="1"/>
</dbReference>
<evidence type="ECO:0000256" key="7">
    <source>
        <dbReference type="ARBA" id="ARBA00022842"/>
    </source>
</evidence>
<sequence length="705" mass="81054">MSDHYDNPSYYTNRELSWLEFNHRCMMEALNSNNPVFEQMKFLSITSTNLDEFFMIRVASVRDQLQAGYKRPDASGLTPELQLKRIGKRTHQMMSDMYRIYRDHILPELCKNHIRILHPDELSRKQKHQLALFFEHEVYPVLTPMAADSSRPFPLILNKSLNLGVLLKGEDGQPVFATVQVPSVLPRMIKLPSDGPDTDFILLESVISLNIGRLFEGWEVISCTPYRITRNADLSFEEEGAEDLLQEIKRSLRMRKWGSVIRLEIDHEADARMLGILRRELEVTEDEIFRIHGPLNLDFLMKQLYGIPGFDHLRYRPYIPEVPDQFRNYKSIFDCISHGDVLLHHPYESFLPVVKFLEEAASDPQVLAIKQTLYRVSGNSPIVNALAKAAESGKQVTVLLEVKARFDEENNIQWGLRLEKAGCHVIYGLPGLKTHSKITLIVRREQQSMKRYVHLGTGNYNDVTAKIYTDYSLFTCDEQIGSDASAFFNTLTGYSAPPEMNKLVSAPVRLRPYLTRLIENERQNALRGEHGEIFAKMNSLVDADLIQELYRASSAGVKIRLLIRGICCLRPGIKGVSENIEVHSIVGRFLEHSRVYRFHNGGQPELYLSSADMMPRNMDRRVELLFPVETEGLSQRIMQDMELYWEDTAQTSLLNSDGTYQKLTPDKQHYFNAQENMILDWEPVHSAVLPSEIENESDEETDPAK</sequence>
<dbReference type="GO" id="GO:0006799">
    <property type="term" value="P:polyphosphate biosynthetic process"/>
    <property type="evidence" value="ECO:0007669"/>
    <property type="project" value="UniProtKB-UniRule"/>
</dbReference>
<dbReference type="KEGG" id="sman:C12CBH8_10830"/>
<dbReference type="EC" id="2.7.4.1" evidence="8 9"/>
<dbReference type="GO" id="GO:0009358">
    <property type="term" value="C:polyphosphate kinase complex"/>
    <property type="evidence" value="ECO:0007669"/>
    <property type="project" value="InterPro"/>
</dbReference>
<dbReference type="Gene3D" id="1.20.58.310">
    <property type="entry name" value="Polyphosphate kinase N-terminal domain"/>
    <property type="match status" value="1"/>
</dbReference>
<keyword evidence="3 8" id="KW-0479">Metal-binding</keyword>
<keyword evidence="1 8" id="KW-0597">Phosphoprotein</keyword>
<keyword evidence="2 8" id="KW-0808">Transferase</keyword>
<evidence type="ECO:0000313" key="15">
    <source>
        <dbReference type="Proteomes" id="UP000593890"/>
    </source>
</evidence>
<feature type="domain" description="Polyphosphate kinase N-terminal" evidence="11">
    <location>
        <begin position="11"/>
        <end position="116"/>
    </location>
</feature>
<evidence type="ECO:0000259" key="11">
    <source>
        <dbReference type="Pfam" id="PF13089"/>
    </source>
</evidence>
<comment type="cofactor">
    <cofactor evidence="8">
        <name>Mg(2+)</name>
        <dbReference type="ChEBI" id="CHEBI:18420"/>
    </cofactor>
</comment>
<evidence type="ECO:0000256" key="5">
    <source>
        <dbReference type="ARBA" id="ARBA00022777"/>
    </source>
</evidence>
<evidence type="ECO:0000313" key="14">
    <source>
        <dbReference type="EMBL" id="BCI60444.1"/>
    </source>
</evidence>
<keyword evidence="7 8" id="KW-0460">Magnesium</keyword>
<dbReference type="RefSeq" id="WP_215533736.1">
    <property type="nucleotide sequence ID" value="NZ_AP023321.1"/>
</dbReference>
<dbReference type="InterPro" id="IPR024953">
    <property type="entry name" value="PP_kinase_middle"/>
</dbReference>
<dbReference type="CDD" id="cd09165">
    <property type="entry name" value="PLDc_PaPPK1_C1_like"/>
    <property type="match status" value="1"/>
</dbReference>
<dbReference type="NCBIfam" id="NF003921">
    <property type="entry name" value="PRK05443.2-2"/>
    <property type="match status" value="1"/>
</dbReference>
<dbReference type="InterPro" id="IPR036832">
    <property type="entry name" value="PPK_N_dom_sf"/>
</dbReference>
<name>A0A7I8D727_9FIRM</name>
<dbReference type="InterPro" id="IPR041108">
    <property type="entry name" value="PP_kinase_C_1"/>
</dbReference>
<dbReference type="Gene3D" id="3.30.1840.10">
    <property type="entry name" value="Polyphosphate kinase middle domain"/>
    <property type="match status" value="1"/>
</dbReference>
<feature type="binding site" evidence="8">
    <location>
        <position position="375"/>
    </location>
    <ligand>
        <name>Mg(2+)</name>
        <dbReference type="ChEBI" id="CHEBI:18420"/>
    </ligand>
</feature>
<dbReference type="Proteomes" id="UP000593890">
    <property type="component" value="Chromosome"/>
</dbReference>
<dbReference type="Pfam" id="PF13090">
    <property type="entry name" value="PP_kinase_C"/>
    <property type="match status" value="1"/>
</dbReference>
<feature type="binding site" evidence="8">
    <location>
        <position position="592"/>
    </location>
    <ligand>
        <name>ATP</name>
        <dbReference type="ChEBI" id="CHEBI:30616"/>
    </ligand>
</feature>
<dbReference type="CDD" id="cd09168">
    <property type="entry name" value="PLDc_PaPPK1_C2_like"/>
    <property type="match status" value="1"/>
</dbReference>
<dbReference type="GO" id="GO:0005524">
    <property type="term" value="F:ATP binding"/>
    <property type="evidence" value="ECO:0007669"/>
    <property type="project" value="UniProtKB-KW"/>
</dbReference>
<dbReference type="InterPro" id="IPR003414">
    <property type="entry name" value="PP_kinase"/>
</dbReference>
<comment type="function">
    <text evidence="8 9">Catalyzes the reversible transfer of the terminal phosphate of ATP to form a long-chain polyphosphate (polyP).</text>
</comment>
<dbReference type="PANTHER" id="PTHR30218:SF0">
    <property type="entry name" value="POLYPHOSPHATE KINASE"/>
    <property type="match status" value="1"/>
</dbReference>
<keyword evidence="15" id="KW-1185">Reference proteome</keyword>
<dbReference type="EMBL" id="AP023321">
    <property type="protein sequence ID" value="BCI60444.1"/>
    <property type="molecule type" value="Genomic_DNA"/>
</dbReference>
<comment type="PTM">
    <text evidence="8 9">An intermediate of this reaction is the autophosphorylated ppk in which a phosphate is covalently linked to a histidine residue through a N-P bond.</text>
</comment>
<dbReference type="SUPFAM" id="SSF140356">
    <property type="entry name" value="PPK N-terminal domain-like"/>
    <property type="match status" value="1"/>
</dbReference>
<feature type="domain" description="Polyphosphate kinase middle" evidence="10">
    <location>
        <begin position="125"/>
        <end position="302"/>
    </location>
</feature>
<dbReference type="InterPro" id="IPR025198">
    <property type="entry name" value="PPK_N_dom"/>
</dbReference>
<evidence type="ECO:0000259" key="13">
    <source>
        <dbReference type="Pfam" id="PF17941"/>
    </source>
</evidence>
<keyword evidence="5 8" id="KW-0418">Kinase</keyword>
<dbReference type="InterPro" id="IPR036830">
    <property type="entry name" value="PP_kinase_middle_dom_sf"/>
</dbReference>
<evidence type="ECO:0000256" key="9">
    <source>
        <dbReference type="RuleBase" id="RU003800"/>
    </source>
</evidence>
<organism evidence="14 15">
    <name type="scientific">Solibaculum mannosilyticum</name>
    <dbReference type="NCBI Taxonomy" id="2780922"/>
    <lineage>
        <taxon>Bacteria</taxon>
        <taxon>Bacillati</taxon>
        <taxon>Bacillota</taxon>
        <taxon>Clostridia</taxon>
        <taxon>Eubacteriales</taxon>
        <taxon>Oscillospiraceae</taxon>
        <taxon>Solibaculum</taxon>
    </lineage>
</organism>
<keyword evidence="6 8" id="KW-0067">ATP-binding</keyword>
<dbReference type="InterPro" id="IPR025200">
    <property type="entry name" value="PPK_C_dom2"/>
</dbReference>
<dbReference type="GO" id="GO:0008976">
    <property type="term" value="F:polyphosphate kinase activity"/>
    <property type="evidence" value="ECO:0007669"/>
    <property type="project" value="UniProtKB-UniRule"/>
</dbReference>
<feature type="binding site" evidence="8">
    <location>
        <position position="564"/>
    </location>
    <ligand>
        <name>ATP</name>
        <dbReference type="ChEBI" id="CHEBI:30616"/>
    </ligand>
</feature>
<feature type="binding site" evidence="8">
    <location>
        <position position="405"/>
    </location>
    <ligand>
        <name>Mg(2+)</name>
        <dbReference type="ChEBI" id="CHEBI:18420"/>
    </ligand>
</feature>
<protein>
    <recommendedName>
        <fullName evidence="8 9">Polyphosphate kinase</fullName>
        <ecNumber evidence="8 9">2.7.4.1</ecNumber>
    </recommendedName>
    <alternativeName>
        <fullName evidence="8">ATP-polyphosphate phosphotransferase</fullName>
    </alternativeName>
    <alternativeName>
        <fullName evidence="8">Polyphosphoric acid kinase</fullName>
    </alternativeName>
</protein>
<accession>A0A7I8D727</accession>
<dbReference type="HAMAP" id="MF_00347">
    <property type="entry name" value="Polyphosphate_kinase"/>
    <property type="match status" value="1"/>
</dbReference>
<feature type="binding site" evidence="8">
    <location>
        <position position="468"/>
    </location>
    <ligand>
        <name>ATP</name>
        <dbReference type="ChEBI" id="CHEBI:30616"/>
    </ligand>
</feature>
<dbReference type="Gene3D" id="3.30.870.10">
    <property type="entry name" value="Endonuclease Chain A"/>
    <property type="match status" value="2"/>
</dbReference>
<feature type="active site" description="Phosphohistidine intermediate" evidence="8">
    <location>
        <position position="435"/>
    </location>
</feature>
<proteinExistence type="inferred from homology"/>
<dbReference type="NCBIfam" id="TIGR03705">
    <property type="entry name" value="poly_P_kin"/>
    <property type="match status" value="1"/>
</dbReference>
<feature type="domain" description="Polyphosphate kinase C-terminal" evidence="13">
    <location>
        <begin position="331"/>
        <end position="496"/>
    </location>
</feature>
<dbReference type="NCBIfam" id="NF003918">
    <property type="entry name" value="PRK05443.1-2"/>
    <property type="match status" value="1"/>
</dbReference>
<dbReference type="FunFam" id="3.30.870.10:FF:000001">
    <property type="entry name" value="Polyphosphate kinase"/>
    <property type="match status" value="1"/>
</dbReference>
<evidence type="ECO:0000256" key="3">
    <source>
        <dbReference type="ARBA" id="ARBA00022723"/>
    </source>
</evidence>
<reference evidence="15" key="1">
    <citation type="submission" date="2020-07" db="EMBL/GenBank/DDBJ databases">
        <title>Complete genome sequencing of Clostridia bacterium strain 12CBH8.</title>
        <authorList>
            <person name="Sakamoto M."/>
            <person name="Murakami T."/>
            <person name="Mori H."/>
        </authorList>
    </citation>
    <scope>NUCLEOTIDE SEQUENCE [LARGE SCALE GENOMIC DNA]</scope>
    <source>
        <strain evidence="15">12CBH8</strain>
    </source>
</reference>
<gene>
    <name evidence="8" type="primary">ppk</name>
    <name evidence="14" type="ORF">C12CBH8_10830</name>
</gene>
<dbReference type="Pfam" id="PF02503">
    <property type="entry name" value="PP_kinase"/>
    <property type="match status" value="1"/>
</dbReference>
<dbReference type="GO" id="GO:0046872">
    <property type="term" value="F:metal ion binding"/>
    <property type="evidence" value="ECO:0007669"/>
    <property type="project" value="UniProtKB-KW"/>
</dbReference>
<evidence type="ECO:0000256" key="8">
    <source>
        <dbReference type="HAMAP-Rule" id="MF_00347"/>
    </source>
</evidence>
<dbReference type="NCBIfam" id="NF003920">
    <property type="entry name" value="PRK05443.2-1"/>
    <property type="match status" value="1"/>
</dbReference>
<comment type="similarity">
    <text evidence="8 9">Belongs to the polyphosphate kinase 1 (PPK1) family.</text>
</comment>
<evidence type="ECO:0000256" key="2">
    <source>
        <dbReference type="ARBA" id="ARBA00022679"/>
    </source>
</evidence>
<evidence type="ECO:0000256" key="4">
    <source>
        <dbReference type="ARBA" id="ARBA00022741"/>
    </source>
</evidence>
<dbReference type="SUPFAM" id="SSF56024">
    <property type="entry name" value="Phospholipase D/nuclease"/>
    <property type="match status" value="2"/>
</dbReference>
<dbReference type="Pfam" id="PF13089">
    <property type="entry name" value="PP_kinase_N"/>
    <property type="match status" value="1"/>
</dbReference>
<comment type="catalytic activity">
    <reaction evidence="8 9">
        <text>[phosphate](n) + ATP = [phosphate](n+1) + ADP</text>
        <dbReference type="Rhea" id="RHEA:19573"/>
        <dbReference type="Rhea" id="RHEA-COMP:9859"/>
        <dbReference type="Rhea" id="RHEA-COMP:14280"/>
        <dbReference type="ChEBI" id="CHEBI:16838"/>
        <dbReference type="ChEBI" id="CHEBI:30616"/>
        <dbReference type="ChEBI" id="CHEBI:456216"/>
        <dbReference type="EC" id="2.7.4.1"/>
    </reaction>
</comment>
<evidence type="ECO:0000259" key="12">
    <source>
        <dbReference type="Pfam" id="PF13090"/>
    </source>
</evidence>
<evidence type="ECO:0000256" key="6">
    <source>
        <dbReference type="ARBA" id="ARBA00022840"/>
    </source>
</evidence>
<dbReference type="PIRSF" id="PIRSF015589">
    <property type="entry name" value="PP_kinase"/>
    <property type="match status" value="1"/>
</dbReference>
<evidence type="ECO:0000256" key="1">
    <source>
        <dbReference type="ARBA" id="ARBA00022553"/>
    </source>
</evidence>
<feature type="binding site" evidence="8">
    <location>
        <position position="49"/>
    </location>
    <ligand>
        <name>ATP</name>
        <dbReference type="ChEBI" id="CHEBI:30616"/>
    </ligand>
</feature>
<dbReference type="Pfam" id="PF17941">
    <property type="entry name" value="PP_kinase_C_1"/>
    <property type="match status" value="1"/>
</dbReference>
<dbReference type="NCBIfam" id="NF003917">
    <property type="entry name" value="PRK05443.1-1"/>
    <property type="match status" value="1"/>
</dbReference>
<dbReference type="AlphaFoldDB" id="A0A7I8D727"/>
<feature type="domain" description="Polyphosphate kinase C-terminal" evidence="12">
    <location>
        <begin position="503"/>
        <end position="674"/>
    </location>
</feature>
<keyword evidence="4 8" id="KW-0547">Nucleotide-binding</keyword>
<evidence type="ECO:0000259" key="10">
    <source>
        <dbReference type="Pfam" id="PF02503"/>
    </source>
</evidence>